<dbReference type="EMBL" id="JAGMUV010000009">
    <property type="protein sequence ID" value="KAH7143788.1"/>
    <property type="molecule type" value="Genomic_DNA"/>
</dbReference>
<name>A0A9P9ERU1_9HYPO</name>
<dbReference type="Proteomes" id="UP000738349">
    <property type="component" value="Unassembled WGS sequence"/>
</dbReference>
<evidence type="ECO:0000313" key="2">
    <source>
        <dbReference type="Proteomes" id="UP000738349"/>
    </source>
</evidence>
<gene>
    <name evidence="1" type="ORF">EDB81DRAFT_884387</name>
</gene>
<reference evidence="1" key="1">
    <citation type="journal article" date="2021" name="Nat. Commun.">
        <title>Genetic determinants of endophytism in the Arabidopsis root mycobiome.</title>
        <authorList>
            <person name="Mesny F."/>
            <person name="Miyauchi S."/>
            <person name="Thiergart T."/>
            <person name="Pickel B."/>
            <person name="Atanasova L."/>
            <person name="Karlsson M."/>
            <person name="Huettel B."/>
            <person name="Barry K.W."/>
            <person name="Haridas S."/>
            <person name="Chen C."/>
            <person name="Bauer D."/>
            <person name="Andreopoulos W."/>
            <person name="Pangilinan J."/>
            <person name="LaButti K."/>
            <person name="Riley R."/>
            <person name="Lipzen A."/>
            <person name="Clum A."/>
            <person name="Drula E."/>
            <person name="Henrissat B."/>
            <person name="Kohler A."/>
            <person name="Grigoriev I.V."/>
            <person name="Martin F.M."/>
            <person name="Hacquard S."/>
        </authorList>
    </citation>
    <scope>NUCLEOTIDE SEQUENCE</scope>
    <source>
        <strain evidence="1">MPI-CAGE-AT-0147</strain>
    </source>
</reference>
<dbReference type="OrthoDB" id="4812032at2759"/>
<comment type="caution">
    <text evidence="1">The sequence shown here is derived from an EMBL/GenBank/DDBJ whole genome shotgun (WGS) entry which is preliminary data.</text>
</comment>
<keyword evidence="2" id="KW-1185">Reference proteome</keyword>
<protein>
    <submittedName>
        <fullName evidence="1">Uncharacterized protein</fullName>
    </submittedName>
</protein>
<sequence>MVQIIPLPTVSDNLVEIEAKLKAFAEVICGGDSLAVHAGHPPEKRPLHDPLEIARLAMTPREVTQYETWATGGAMPPINWKTNRKRLPSATPENAVWLSIKKPQMKPLVMAIVKIAQARKELVASEEAFDAVELEVTRSAIANSTNVLDNSWDTLTRITNRVISSRSTLLSHKKALKRKLKLN</sequence>
<proteinExistence type="predicted"/>
<organism evidence="1 2">
    <name type="scientific">Dactylonectria macrodidyma</name>
    <dbReference type="NCBI Taxonomy" id="307937"/>
    <lineage>
        <taxon>Eukaryota</taxon>
        <taxon>Fungi</taxon>
        <taxon>Dikarya</taxon>
        <taxon>Ascomycota</taxon>
        <taxon>Pezizomycotina</taxon>
        <taxon>Sordariomycetes</taxon>
        <taxon>Hypocreomycetidae</taxon>
        <taxon>Hypocreales</taxon>
        <taxon>Nectriaceae</taxon>
        <taxon>Dactylonectria</taxon>
    </lineage>
</organism>
<accession>A0A9P9ERU1</accession>
<evidence type="ECO:0000313" key="1">
    <source>
        <dbReference type="EMBL" id="KAH7143788.1"/>
    </source>
</evidence>
<dbReference type="AlphaFoldDB" id="A0A9P9ERU1"/>